<reference evidence="4 5" key="1">
    <citation type="submission" date="2018-07" db="EMBL/GenBank/DDBJ databases">
        <title>GABA Modulating Bacteria of the Human Gut Microbiota.</title>
        <authorList>
            <person name="Strandwitz P."/>
            <person name="Kim K.H."/>
            <person name="Terekhova D."/>
            <person name="Liu J.K."/>
            <person name="Sharma A."/>
            <person name="Levering J."/>
            <person name="Mcdonald D."/>
            <person name="Dietrich D."/>
            <person name="Ramadhar T.R."/>
            <person name="Lekbua A."/>
            <person name="Mroue N."/>
            <person name="Liston C."/>
            <person name="Stewart E.J."/>
            <person name="Dubin M.J."/>
            <person name="Zengler K."/>
            <person name="Knight R."/>
            <person name="Gilbert J.A."/>
            <person name="Clardy J."/>
            <person name="Lewis K."/>
        </authorList>
    </citation>
    <scope>NUCLEOTIDE SEQUENCE [LARGE SCALE GENOMIC DNA]</scope>
    <source>
        <strain evidence="4 5">KLE1738</strain>
    </source>
</reference>
<organism evidence="4 5">
    <name type="scientific">Evtepia gabavorous</name>
    <dbReference type="NCBI Taxonomy" id="2211183"/>
    <lineage>
        <taxon>Bacteria</taxon>
        <taxon>Bacillati</taxon>
        <taxon>Bacillota</taxon>
        <taxon>Clostridia</taxon>
        <taxon>Eubacteriales</taxon>
        <taxon>Evtepia</taxon>
    </lineage>
</organism>
<dbReference type="Pfam" id="PF00724">
    <property type="entry name" value="Oxidored_FMN"/>
    <property type="match status" value="1"/>
</dbReference>
<comment type="caution">
    <text evidence="4">The sequence shown here is derived from an EMBL/GenBank/DDBJ whole genome shotgun (WGS) entry which is preliminary data.</text>
</comment>
<evidence type="ECO:0000313" key="4">
    <source>
        <dbReference type="EMBL" id="RFT07412.1"/>
    </source>
</evidence>
<keyword evidence="1" id="KW-0285">Flavoprotein</keyword>
<dbReference type="InterPro" id="IPR051799">
    <property type="entry name" value="NADH_flavin_oxidoreductase"/>
</dbReference>
<evidence type="ECO:0000256" key="1">
    <source>
        <dbReference type="ARBA" id="ARBA00022630"/>
    </source>
</evidence>
<dbReference type="SUPFAM" id="SSF51395">
    <property type="entry name" value="FMN-linked oxidoreductases"/>
    <property type="match status" value="1"/>
</dbReference>
<feature type="domain" description="NADH:flavin oxidoreductase/NADH oxidase N-terminal" evidence="3">
    <location>
        <begin position="74"/>
        <end position="400"/>
    </location>
</feature>
<dbReference type="AlphaFoldDB" id="A0A3E2B5T9"/>
<dbReference type="GO" id="GO:0016491">
    <property type="term" value="F:oxidoreductase activity"/>
    <property type="evidence" value="ECO:0007669"/>
    <property type="project" value="UniProtKB-KW"/>
</dbReference>
<accession>A0A3E2B5T9</accession>
<proteinExistence type="predicted"/>
<dbReference type="CDD" id="cd02803">
    <property type="entry name" value="OYE_like_FMN_family"/>
    <property type="match status" value="1"/>
</dbReference>
<evidence type="ECO:0000256" key="2">
    <source>
        <dbReference type="ARBA" id="ARBA00023002"/>
    </source>
</evidence>
<evidence type="ECO:0000313" key="5">
    <source>
        <dbReference type="Proteomes" id="UP000260649"/>
    </source>
</evidence>
<dbReference type="PANTHER" id="PTHR43656">
    <property type="entry name" value="BINDING OXIDOREDUCTASE, PUTATIVE (AFU_ORTHOLOGUE AFUA_2G08260)-RELATED"/>
    <property type="match status" value="1"/>
</dbReference>
<sequence>MPLSGWLWAVFYLMGHRELPISFLHSATISNLRRSPGSFLLYFPTPFDIMKKLYCNGTQSLMTLDKGDVSMASKLFTAGQIGTLTLPNRVIRSATQDPFGRRDGTCAPEQVELYREIAAAGTGAIITAYSYISPEARSTGIQVGFATPEQRASQKEVLDAVHAAGGRLILQLMHAGMNVFMPEKHVAGGKLLAPSGGMKAPNEMETTEITAADREKIRNDFVDAAKAAQEMGFDGIQLHCAHGYLLSQFLDPNTNHRTDEFGGSAENRFRFAGECLSAIRQAVGKDYPILVKVNTNCAGEADEAYAQDILYFCRQFEALGADAIELSGYNWLGLGKKKIPTFYLDRAVQIRQAVSIPLILVGGVRGPETAQQILDAGIDFVSASRPFICQPDFVRHLEQGEDSPCVGCTKCLGNIWSKEGRRCIKHEIPAAFANNQA</sequence>
<dbReference type="EMBL" id="QQRQ01000002">
    <property type="protein sequence ID" value="RFT07412.1"/>
    <property type="molecule type" value="Genomic_DNA"/>
</dbReference>
<dbReference type="Gene3D" id="3.20.20.70">
    <property type="entry name" value="Aldolase class I"/>
    <property type="match status" value="1"/>
</dbReference>
<dbReference type="InterPro" id="IPR013785">
    <property type="entry name" value="Aldolase_TIM"/>
</dbReference>
<dbReference type="GO" id="GO:0010181">
    <property type="term" value="F:FMN binding"/>
    <property type="evidence" value="ECO:0007669"/>
    <property type="project" value="InterPro"/>
</dbReference>
<keyword evidence="5" id="KW-1185">Reference proteome</keyword>
<keyword evidence="2" id="KW-0560">Oxidoreductase</keyword>
<dbReference type="Proteomes" id="UP000260649">
    <property type="component" value="Unassembled WGS sequence"/>
</dbReference>
<protein>
    <submittedName>
        <fullName evidence="4">NADH:flavin oxidoreductase</fullName>
    </submittedName>
</protein>
<gene>
    <name evidence="4" type="ORF">DV520_01835</name>
</gene>
<dbReference type="InterPro" id="IPR001155">
    <property type="entry name" value="OxRdtase_FMN_N"/>
</dbReference>
<evidence type="ECO:0000259" key="3">
    <source>
        <dbReference type="Pfam" id="PF00724"/>
    </source>
</evidence>
<name>A0A3E2B5T9_9FIRM</name>
<dbReference type="PANTHER" id="PTHR43656:SF2">
    <property type="entry name" value="BINDING OXIDOREDUCTASE, PUTATIVE (AFU_ORTHOLOGUE AFUA_2G08260)-RELATED"/>
    <property type="match status" value="1"/>
</dbReference>
<dbReference type="OrthoDB" id="9772736at2"/>